<evidence type="ECO:0000256" key="2">
    <source>
        <dbReference type="SAM" id="MobiDB-lite"/>
    </source>
</evidence>
<name>A0A5N5DHK0_9PEZI</name>
<organism evidence="3 4">
    <name type="scientific">Lasiodiplodia theobromae</name>
    <dbReference type="NCBI Taxonomy" id="45133"/>
    <lineage>
        <taxon>Eukaryota</taxon>
        <taxon>Fungi</taxon>
        <taxon>Dikarya</taxon>
        <taxon>Ascomycota</taxon>
        <taxon>Pezizomycotina</taxon>
        <taxon>Dothideomycetes</taxon>
        <taxon>Dothideomycetes incertae sedis</taxon>
        <taxon>Botryosphaeriales</taxon>
        <taxon>Botryosphaeriaceae</taxon>
        <taxon>Lasiodiplodia</taxon>
    </lineage>
</organism>
<feature type="region of interest" description="Disordered" evidence="2">
    <location>
        <begin position="497"/>
        <end position="521"/>
    </location>
</feature>
<dbReference type="EMBL" id="VCHE01000021">
    <property type="protein sequence ID" value="KAB2576781.1"/>
    <property type="molecule type" value="Genomic_DNA"/>
</dbReference>
<feature type="coiled-coil region" evidence="1">
    <location>
        <begin position="255"/>
        <end position="282"/>
    </location>
</feature>
<proteinExistence type="predicted"/>
<keyword evidence="4" id="KW-1185">Reference proteome</keyword>
<dbReference type="Proteomes" id="UP000325902">
    <property type="component" value="Unassembled WGS sequence"/>
</dbReference>
<protein>
    <submittedName>
        <fullName evidence="3">Uncharacterized protein</fullName>
    </submittedName>
</protein>
<accession>A0A5N5DHK0</accession>
<dbReference type="OrthoDB" id="5314201at2759"/>
<keyword evidence="1" id="KW-0175">Coiled coil</keyword>
<sequence length="521" mass="57904">MRDDNSLNRLLAVLRERRIPLTRDDVQWAFESVKTQHDAASWVEEYLQSDTLLSKEELDLYEALCAQDEAVKDRVDAPEIQPFQDEEIRAAIEALEASTTAIDQQTKTLEVQMDALLELRTQNAEPSNAIRRKLDDRRRKNASEKGQLDFDIDGLSDAINDRVSSSQKQAKSAASTLTSVVNDRFTSDDRMLSAVSKLSSKLELPSEEQFDSQAIDQWCASLVSFRAATIRARVDRIFHETLLIDDGSNEGERPEEEALAEKEALKEELETLHAEITSVAQMGVEQELHRPIVQTLEQGQGQQKRLQTRWLDYILASLEYMTNRLNHLTMHAADLRACTTALAEISALFSTTMPPPPAPRSSPYKQAAAARARAKSNASMPVQLSAATQQLLRQLDIVLPPAAKTPPLQALAQAVMDRQIRLLAHIDSSQNAAVQSISEAVSSGAVEVQEMLAALYANSEYGTVEVTKKEVEEGLKAIERGIGEVSSIMPELQEKMDVAGGDAKSKRRERAFIGRWGNPDE</sequence>
<comment type="caution">
    <text evidence="3">The sequence shown here is derived from an EMBL/GenBank/DDBJ whole genome shotgun (WGS) entry which is preliminary data.</text>
</comment>
<evidence type="ECO:0000256" key="1">
    <source>
        <dbReference type="SAM" id="Coils"/>
    </source>
</evidence>
<evidence type="ECO:0000313" key="3">
    <source>
        <dbReference type="EMBL" id="KAB2576781.1"/>
    </source>
</evidence>
<dbReference type="AlphaFoldDB" id="A0A5N5DHK0"/>
<reference evidence="3 4" key="1">
    <citation type="journal article" date="2019" name="Sci. Rep.">
        <title>A multi-omics analysis of the grapevine pathogen Lasiodiplodia theobromae reveals that temperature affects the expression of virulence- and pathogenicity-related genes.</title>
        <authorList>
            <person name="Felix C."/>
            <person name="Meneses R."/>
            <person name="Goncalves M.F.M."/>
            <person name="Tilleman L."/>
            <person name="Duarte A.S."/>
            <person name="Jorrin-Novo J.V."/>
            <person name="Van de Peer Y."/>
            <person name="Deforce D."/>
            <person name="Van Nieuwerburgh F."/>
            <person name="Esteves A.C."/>
            <person name="Alves A."/>
        </authorList>
    </citation>
    <scope>NUCLEOTIDE SEQUENCE [LARGE SCALE GENOMIC DNA]</scope>
    <source>
        <strain evidence="3 4">LA-SOL3</strain>
    </source>
</reference>
<evidence type="ECO:0000313" key="4">
    <source>
        <dbReference type="Proteomes" id="UP000325902"/>
    </source>
</evidence>
<gene>
    <name evidence="3" type="ORF">DBV05_g4491</name>
</gene>